<accession>A0A179DDR7</accession>
<dbReference type="AlphaFoldDB" id="A0A179DDR7"/>
<feature type="signal peptide" evidence="1">
    <location>
        <begin position="1"/>
        <end position="20"/>
    </location>
</feature>
<comment type="caution">
    <text evidence="3">The sequence shown here is derived from an EMBL/GenBank/DDBJ whole genome shotgun (WGS) entry which is preliminary data.</text>
</comment>
<dbReference type="SUPFAM" id="SSF51338">
    <property type="entry name" value="Composite domain of metallo-dependent hydrolases"/>
    <property type="match status" value="1"/>
</dbReference>
<organism evidence="3 4">
    <name type="scientific">Pedobacter psychrophilus</name>
    <dbReference type="NCBI Taxonomy" id="1826909"/>
    <lineage>
        <taxon>Bacteria</taxon>
        <taxon>Pseudomonadati</taxon>
        <taxon>Bacteroidota</taxon>
        <taxon>Sphingobacteriia</taxon>
        <taxon>Sphingobacteriales</taxon>
        <taxon>Sphingobacteriaceae</taxon>
        <taxon>Pedobacter</taxon>
    </lineage>
</organism>
<feature type="chain" id="PRO_5008100497" evidence="1">
    <location>
        <begin position="21"/>
        <end position="434"/>
    </location>
</feature>
<protein>
    <submittedName>
        <fullName evidence="3">Amidohydrolase</fullName>
    </submittedName>
</protein>
<dbReference type="RefSeq" id="WP_068822574.1">
    <property type="nucleotide sequence ID" value="NZ_LWHJ01000028.1"/>
</dbReference>
<dbReference type="InterPro" id="IPR011059">
    <property type="entry name" value="Metal-dep_hydrolase_composite"/>
</dbReference>
<evidence type="ECO:0000259" key="2">
    <source>
        <dbReference type="Pfam" id="PF01979"/>
    </source>
</evidence>
<dbReference type="Proteomes" id="UP000078459">
    <property type="component" value="Unassembled WGS sequence"/>
</dbReference>
<dbReference type="SUPFAM" id="SSF51556">
    <property type="entry name" value="Metallo-dependent hydrolases"/>
    <property type="match status" value="1"/>
</dbReference>
<dbReference type="InterPro" id="IPR032466">
    <property type="entry name" value="Metal_Hydrolase"/>
</dbReference>
<dbReference type="InterPro" id="IPR006680">
    <property type="entry name" value="Amidohydro-rel"/>
</dbReference>
<reference evidence="3 4" key="1">
    <citation type="submission" date="2016-04" db="EMBL/GenBank/DDBJ databases">
        <authorList>
            <person name="Evans L.H."/>
            <person name="Alamgir A."/>
            <person name="Owens N."/>
            <person name="Weber N.D."/>
            <person name="Virtaneva K."/>
            <person name="Barbian K."/>
            <person name="Babar A."/>
            <person name="Rosenke K."/>
        </authorList>
    </citation>
    <scope>NUCLEOTIDE SEQUENCE [LARGE SCALE GENOMIC DNA]</scope>
    <source>
        <strain evidence="3 4">CCM 8644</strain>
    </source>
</reference>
<dbReference type="PANTHER" id="PTHR43135">
    <property type="entry name" value="ALPHA-D-RIBOSE 1-METHYLPHOSPHONATE 5-TRIPHOSPHATE DIPHOSPHATASE"/>
    <property type="match status" value="1"/>
</dbReference>
<dbReference type="STRING" id="1826909.A5893_10220"/>
<proteinExistence type="predicted"/>
<evidence type="ECO:0000256" key="1">
    <source>
        <dbReference type="SAM" id="SignalP"/>
    </source>
</evidence>
<dbReference type="InterPro" id="IPR051781">
    <property type="entry name" value="Metallo-dep_Hydrolase"/>
</dbReference>
<feature type="domain" description="Amidohydrolase-related" evidence="2">
    <location>
        <begin position="317"/>
        <end position="411"/>
    </location>
</feature>
<keyword evidence="1" id="KW-0732">Signal</keyword>
<evidence type="ECO:0000313" key="3">
    <source>
        <dbReference type="EMBL" id="OAQ39044.1"/>
    </source>
</evidence>
<gene>
    <name evidence="3" type="ORF">A5893_10220</name>
</gene>
<dbReference type="Gene3D" id="3.20.20.140">
    <property type="entry name" value="Metal-dependent hydrolases"/>
    <property type="match status" value="1"/>
</dbReference>
<keyword evidence="4" id="KW-1185">Reference proteome</keyword>
<dbReference type="OrthoDB" id="783596at2"/>
<dbReference type="PANTHER" id="PTHR43135:SF3">
    <property type="entry name" value="ALPHA-D-RIBOSE 1-METHYLPHOSPHONATE 5-TRIPHOSPHATE DIPHOSPHATASE"/>
    <property type="match status" value="1"/>
</dbReference>
<dbReference type="Pfam" id="PF01979">
    <property type="entry name" value="Amidohydro_1"/>
    <property type="match status" value="1"/>
</dbReference>
<reference evidence="3 4" key="2">
    <citation type="submission" date="2016-06" db="EMBL/GenBank/DDBJ databases">
        <title>Pedobacter psychrophilus sp. nov., isolated from Antarctic fragmentary rock.</title>
        <authorList>
            <person name="Svec P."/>
        </authorList>
    </citation>
    <scope>NUCLEOTIDE SEQUENCE [LARGE SCALE GENOMIC DNA]</scope>
    <source>
        <strain evidence="3 4">CCM 8644</strain>
    </source>
</reference>
<dbReference type="GO" id="GO:0016810">
    <property type="term" value="F:hydrolase activity, acting on carbon-nitrogen (but not peptide) bonds"/>
    <property type="evidence" value="ECO:0007669"/>
    <property type="project" value="InterPro"/>
</dbReference>
<name>A0A179DDR7_9SPHI</name>
<dbReference type="EMBL" id="LWHJ01000028">
    <property type="protein sequence ID" value="OAQ39044.1"/>
    <property type="molecule type" value="Genomic_DNA"/>
</dbReference>
<keyword evidence="3" id="KW-0378">Hydrolase</keyword>
<evidence type="ECO:0000313" key="4">
    <source>
        <dbReference type="Proteomes" id="UP000078459"/>
    </source>
</evidence>
<sequence>MKKFIYQFIFLSIATTTVFAQATISPAKPQNQTIAIVGGTIHIGNGKVIENGTIIFSNGKITEVKEGNSQPQGIMVVQAQGKQIYPGFIAPVNDMGLVEVESVRATRDDAETGSINPHVRSLVAYNTDSRIIPTVRSNGTLLSQPTPQGGLVSGTSSIVQLDAWNWEDAAYKADMGIHFNWPTSRAGGGGRRFGGPTLSEEQQKERYQNQIAEIKTYFAQAKAYSEQNPTIINERFEAMKGLFNGTKKAFVNVSKQKDIIVAVKFFEDFGITPVLVGAEEAVDITTFLKEHNVPIIMYKSQSLPDNTDDDVYLPYKNAKILHDAGLLIAMSIDGYWQQRNLPFMAGTTAAYGLTKEEALATITSNTAKILGIDDRTGTLEVGKDANIIISTGDALDMRTNNIEGAFIQGRMIDLNNVQKQLYKKYADKYGIKAD</sequence>